<comment type="subcellular location">
    <subcellularLocation>
        <location evidence="4 17">Cytoplasm</location>
    </subcellularLocation>
</comment>
<dbReference type="Gene3D" id="1.10.274.10">
    <property type="entry name" value="PtsI, HPr-binding domain"/>
    <property type="match status" value="1"/>
</dbReference>
<evidence type="ECO:0000256" key="7">
    <source>
        <dbReference type="ARBA" id="ARBA00016544"/>
    </source>
</evidence>
<feature type="active site" description="Proton donor" evidence="18">
    <location>
        <position position="495"/>
    </location>
</feature>
<evidence type="ECO:0000256" key="8">
    <source>
        <dbReference type="ARBA" id="ARBA00022448"/>
    </source>
</evidence>
<feature type="active site" description="Tele-phosphohistidine intermediate" evidence="18">
    <location>
        <position position="185"/>
    </location>
</feature>
<evidence type="ECO:0000256" key="16">
    <source>
        <dbReference type="ARBA" id="ARBA00033235"/>
    </source>
</evidence>
<reference evidence="25" key="1">
    <citation type="journal article" date="2021" name="PeerJ">
        <title>Extensive microbial diversity within the chicken gut microbiome revealed by metagenomics and culture.</title>
        <authorList>
            <person name="Gilroy R."/>
            <person name="Ravi A."/>
            <person name="Getino M."/>
            <person name="Pursley I."/>
            <person name="Horton D.L."/>
            <person name="Alikhan N.F."/>
            <person name="Baker D."/>
            <person name="Gharbi K."/>
            <person name="Hall N."/>
            <person name="Watson M."/>
            <person name="Adriaenssens E.M."/>
            <person name="Foster-Nyarko E."/>
            <person name="Jarju S."/>
            <person name="Secka A."/>
            <person name="Antonio M."/>
            <person name="Oren A."/>
            <person name="Chaudhuri R.R."/>
            <person name="La Ragione R."/>
            <person name="Hildebrand F."/>
            <person name="Pallen M.J."/>
        </authorList>
    </citation>
    <scope>NUCLEOTIDE SEQUENCE</scope>
    <source>
        <strain evidence="25">687</strain>
    </source>
</reference>
<feature type="domain" description="PEP-utilising enzyme C-terminal" evidence="23">
    <location>
        <begin position="254"/>
        <end position="532"/>
    </location>
</feature>
<evidence type="ECO:0000256" key="19">
    <source>
        <dbReference type="PIRSR" id="PIRSR000732-2"/>
    </source>
</evidence>
<dbReference type="EC" id="2.7.3.9" evidence="6 17"/>
<feature type="binding site" evidence="19">
    <location>
        <position position="290"/>
    </location>
    <ligand>
        <name>phosphoenolpyruvate</name>
        <dbReference type="ChEBI" id="CHEBI:58702"/>
    </ligand>
</feature>
<dbReference type="GO" id="GO:0005737">
    <property type="term" value="C:cytoplasm"/>
    <property type="evidence" value="ECO:0007669"/>
    <property type="project" value="UniProtKB-SubCell"/>
</dbReference>
<dbReference type="Pfam" id="PF05524">
    <property type="entry name" value="PEP-utilisers_N"/>
    <property type="match status" value="1"/>
</dbReference>
<comment type="cofactor">
    <cofactor evidence="2 17 20">
        <name>Mg(2+)</name>
        <dbReference type="ChEBI" id="CHEBI:18420"/>
    </cofactor>
</comment>
<name>A0A9E2KP99_9GAMM</name>
<evidence type="ECO:0000256" key="6">
    <source>
        <dbReference type="ARBA" id="ARBA00012232"/>
    </source>
</evidence>
<gene>
    <name evidence="25" type="primary">ptsP</name>
    <name evidence="25" type="ORF">IAA31_05540</name>
</gene>
<feature type="binding site" evidence="20">
    <location>
        <position position="424"/>
    </location>
    <ligand>
        <name>Mg(2+)</name>
        <dbReference type="ChEBI" id="CHEBI:18420"/>
    </ligand>
</feature>
<evidence type="ECO:0000256" key="9">
    <source>
        <dbReference type="ARBA" id="ARBA00022490"/>
    </source>
</evidence>
<evidence type="ECO:0000256" key="15">
    <source>
        <dbReference type="ARBA" id="ARBA00022842"/>
    </source>
</evidence>
<keyword evidence="11 17" id="KW-0808">Transferase</keyword>
<dbReference type="Gene3D" id="3.50.30.10">
    <property type="entry name" value="Phosphohistidine domain"/>
    <property type="match status" value="1"/>
</dbReference>
<comment type="caution">
    <text evidence="25">The sequence shown here is derived from an EMBL/GenBank/DDBJ whole genome shotgun (WGS) entry which is preliminary data.</text>
</comment>
<keyword evidence="8 17" id="KW-0813">Transport</keyword>
<keyword evidence="9 17" id="KW-0963">Cytoplasm</keyword>
<dbReference type="EMBL" id="JAHLFG010000061">
    <property type="protein sequence ID" value="MBU3826934.1"/>
    <property type="molecule type" value="Genomic_DNA"/>
</dbReference>
<dbReference type="InterPro" id="IPR024692">
    <property type="entry name" value="PTS_EI"/>
</dbReference>
<dbReference type="GO" id="GO:0008965">
    <property type="term" value="F:phosphoenolpyruvate-protein phosphotransferase activity"/>
    <property type="evidence" value="ECO:0007669"/>
    <property type="project" value="UniProtKB-EC"/>
</dbReference>
<organism evidence="25 26">
    <name type="scientific">Candidatus Anaerobiospirillum merdipullorum</name>
    <dbReference type="NCBI Taxonomy" id="2838450"/>
    <lineage>
        <taxon>Bacteria</taxon>
        <taxon>Pseudomonadati</taxon>
        <taxon>Pseudomonadota</taxon>
        <taxon>Gammaproteobacteria</taxon>
        <taxon>Aeromonadales</taxon>
        <taxon>Succinivibrionaceae</taxon>
        <taxon>Anaerobiospirillum</taxon>
    </lineage>
</organism>
<dbReference type="InterPro" id="IPR008731">
    <property type="entry name" value="PTS_EIN"/>
</dbReference>
<proteinExistence type="inferred from homology"/>
<dbReference type="PIRSF" id="PIRSF000732">
    <property type="entry name" value="PTS_enzyme_I"/>
    <property type="match status" value="1"/>
</dbReference>
<sequence>MEQGKAKITCGGIAIAPVFEIKNQHLEVAQLPILSVEEELARLNQGAQQALEQISALIDKQDPNSQAVEILEFHLMLCQEDELLDPARELIAKGGINAAAAILQAGAQQAAEFKALDDPYMQERSADILDVAERIGACIAGVKVQSKPTSRVVIVADDLTPSQTAAFEREYIAAIVLRGGTANSHAAILARNMGIPSLIRAQLPHDIDGQILAVDAIAGNFYLNPDATTLSKMQQAKEDWDKAQLRLLALRGKPSHAPCGHKMLVCANIGTPDEIEFALENDCEGVGLMRSEFLFIGRETYPTEEEQYQAYARVATALNGRPLVIRTLDIGADKKCPYFNLPEEENPALGLRALRICLLRPELFKVQIRAICRAAARGKVLMMLPMVTSLQEIKQSKALLETCLQELAQEGKEYARPQLGIMIETPAAAILSAQLATEVDFFSIGTNDLMQYTCALDRQNAGLSAFYDPHHPALLELIKLTAHHAHQAGIWIGICGELGSDLSLIDTFIEYGIDELSVSPSRILAVREKILHSTAACLNRRGAEVNF</sequence>
<protein>
    <recommendedName>
        <fullName evidence="7 17">Phosphoenolpyruvate-protein phosphotransferase</fullName>
        <ecNumber evidence="6 17">2.7.3.9</ecNumber>
    </recommendedName>
    <alternativeName>
        <fullName evidence="16 17">Phosphotransferase system, enzyme I</fullName>
    </alternativeName>
</protein>
<evidence type="ECO:0000256" key="4">
    <source>
        <dbReference type="ARBA" id="ARBA00004496"/>
    </source>
</evidence>
<keyword evidence="21" id="KW-0175">Coiled coil</keyword>
<evidence type="ECO:0000256" key="18">
    <source>
        <dbReference type="PIRSR" id="PIRSR000732-1"/>
    </source>
</evidence>
<dbReference type="InterPro" id="IPR036618">
    <property type="entry name" value="PtsI_HPr-bd_sf"/>
</dbReference>
<keyword evidence="12 17" id="KW-0598">Phosphotransferase system</keyword>
<dbReference type="AlphaFoldDB" id="A0A9E2KP99"/>
<dbReference type="NCBIfam" id="TIGR01417">
    <property type="entry name" value="PTS_I_fam"/>
    <property type="match status" value="1"/>
</dbReference>
<dbReference type="InterPro" id="IPR006318">
    <property type="entry name" value="PTS_EI-like"/>
</dbReference>
<dbReference type="InterPro" id="IPR050499">
    <property type="entry name" value="PEP-utilizing_PTS_enzyme"/>
</dbReference>
<comment type="catalytic activity">
    <reaction evidence="1 17">
        <text>L-histidyl-[protein] + phosphoenolpyruvate = N(pros)-phospho-L-histidyl-[protein] + pyruvate</text>
        <dbReference type="Rhea" id="RHEA:23880"/>
        <dbReference type="Rhea" id="RHEA-COMP:9745"/>
        <dbReference type="Rhea" id="RHEA-COMP:9746"/>
        <dbReference type="ChEBI" id="CHEBI:15361"/>
        <dbReference type="ChEBI" id="CHEBI:29979"/>
        <dbReference type="ChEBI" id="CHEBI:58702"/>
        <dbReference type="ChEBI" id="CHEBI:64837"/>
        <dbReference type="EC" id="2.7.3.9"/>
    </reaction>
</comment>
<dbReference type="GO" id="GO:0046872">
    <property type="term" value="F:metal ion binding"/>
    <property type="evidence" value="ECO:0007669"/>
    <property type="project" value="UniProtKB-KW"/>
</dbReference>
<feature type="domain" description="Phosphotransferase system enzyme I N-terminal" evidence="24">
    <location>
        <begin position="10"/>
        <end position="124"/>
    </location>
</feature>
<evidence type="ECO:0000256" key="2">
    <source>
        <dbReference type="ARBA" id="ARBA00001946"/>
    </source>
</evidence>
<dbReference type="InterPro" id="IPR036637">
    <property type="entry name" value="Phosphohistidine_dom_sf"/>
</dbReference>
<dbReference type="Pfam" id="PF00391">
    <property type="entry name" value="PEP-utilizers"/>
    <property type="match status" value="1"/>
</dbReference>
<feature type="binding site" evidence="19">
    <location>
        <position position="326"/>
    </location>
    <ligand>
        <name>phosphoenolpyruvate</name>
        <dbReference type="ChEBI" id="CHEBI:58702"/>
    </ligand>
</feature>
<keyword evidence="15 17" id="KW-0460">Magnesium</keyword>
<evidence type="ECO:0000256" key="12">
    <source>
        <dbReference type="ARBA" id="ARBA00022683"/>
    </source>
</evidence>
<dbReference type="PANTHER" id="PTHR46244">
    <property type="entry name" value="PHOSPHOENOLPYRUVATE-PROTEIN PHOSPHOTRANSFERASE"/>
    <property type="match status" value="1"/>
</dbReference>
<dbReference type="SUPFAM" id="SSF52009">
    <property type="entry name" value="Phosphohistidine domain"/>
    <property type="match status" value="1"/>
</dbReference>
<dbReference type="SUPFAM" id="SSF47831">
    <property type="entry name" value="Enzyme I of the PEP:sugar phosphotransferase system HPr-binding (sub)domain"/>
    <property type="match status" value="1"/>
</dbReference>
<accession>A0A9E2KP99</accession>
<evidence type="ECO:0000256" key="11">
    <source>
        <dbReference type="ARBA" id="ARBA00022679"/>
    </source>
</evidence>
<evidence type="ECO:0000256" key="21">
    <source>
        <dbReference type="SAM" id="Coils"/>
    </source>
</evidence>
<reference evidence="25" key="2">
    <citation type="submission" date="2021-04" db="EMBL/GenBank/DDBJ databases">
        <authorList>
            <person name="Gilroy R."/>
        </authorList>
    </citation>
    <scope>NUCLEOTIDE SEQUENCE</scope>
    <source>
        <strain evidence="25">687</strain>
    </source>
</reference>
<feature type="binding site" evidence="19">
    <location>
        <begin position="447"/>
        <end position="448"/>
    </location>
    <ligand>
        <name>phosphoenolpyruvate</name>
        <dbReference type="ChEBI" id="CHEBI:58702"/>
    </ligand>
</feature>
<feature type="coiled-coil region" evidence="21">
    <location>
        <begin position="33"/>
        <end position="60"/>
    </location>
</feature>
<evidence type="ECO:0000259" key="22">
    <source>
        <dbReference type="Pfam" id="PF00391"/>
    </source>
</evidence>
<evidence type="ECO:0000256" key="5">
    <source>
        <dbReference type="ARBA" id="ARBA00007837"/>
    </source>
</evidence>
<feature type="domain" description="PEP-utilising enzyme mobile" evidence="22">
    <location>
        <begin position="151"/>
        <end position="219"/>
    </location>
</feature>
<feature type="binding site" evidence="20">
    <location>
        <position position="448"/>
    </location>
    <ligand>
        <name>Mg(2+)</name>
        <dbReference type="ChEBI" id="CHEBI:18420"/>
    </ligand>
</feature>
<comment type="similarity">
    <text evidence="5 17">Belongs to the PEP-utilizing enzyme family.</text>
</comment>
<dbReference type="GO" id="GO:0016301">
    <property type="term" value="F:kinase activity"/>
    <property type="evidence" value="ECO:0007669"/>
    <property type="project" value="UniProtKB-KW"/>
</dbReference>
<comment type="function">
    <text evidence="3 17">General (non sugar-specific) component of the phosphoenolpyruvate-dependent sugar phosphotransferase system (sugar PTS). This major carbohydrate active-transport system catalyzes the phosphorylation of incoming sugar substrates concomitantly with their translocation across the cell membrane. Enzyme I transfers the phosphoryl group from phosphoenolpyruvate (PEP) to the phosphoryl carrier protein (HPr).</text>
</comment>
<feature type="binding site" evidence="19">
    <location>
        <position position="458"/>
    </location>
    <ligand>
        <name>phosphoenolpyruvate</name>
        <dbReference type="ChEBI" id="CHEBI:58702"/>
    </ligand>
</feature>
<dbReference type="PRINTS" id="PR01736">
    <property type="entry name" value="PHPHTRNFRASE"/>
</dbReference>
<dbReference type="InterPro" id="IPR040442">
    <property type="entry name" value="Pyrv_kinase-like_dom_sf"/>
</dbReference>
<dbReference type="Proteomes" id="UP000824150">
    <property type="component" value="Unassembled WGS sequence"/>
</dbReference>
<dbReference type="GO" id="GO:0009401">
    <property type="term" value="P:phosphoenolpyruvate-dependent sugar phosphotransferase system"/>
    <property type="evidence" value="ECO:0007669"/>
    <property type="project" value="UniProtKB-KW"/>
</dbReference>
<dbReference type="PANTHER" id="PTHR46244:SF3">
    <property type="entry name" value="PHOSPHOENOLPYRUVATE-PROTEIN PHOSPHOTRANSFERASE"/>
    <property type="match status" value="1"/>
</dbReference>
<evidence type="ECO:0000256" key="13">
    <source>
        <dbReference type="ARBA" id="ARBA00022723"/>
    </source>
</evidence>
<dbReference type="Gene3D" id="3.20.20.60">
    <property type="entry name" value="Phosphoenolpyruvate-binding domains"/>
    <property type="match status" value="1"/>
</dbReference>
<dbReference type="InterPro" id="IPR015813">
    <property type="entry name" value="Pyrv/PenolPyrv_kinase-like_dom"/>
</dbReference>
<evidence type="ECO:0000313" key="25">
    <source>
        <dbReference type="EMBL" id="MBU3826934.1"/>
    </source>
</evidence>
<dbReference type="InterPro" id="IPR000121">
    <property type="entry name" value="PEP_util_C"/>
</dbReference>
<evidence type="ECO:0000256" key="20">
    <source>
        <dbReference type="PIRSR" id="PIRSR000732-3"/>
    </source>
</evidence>
<evidence type="ECO:0000256" key="17">
    <source>
        <dbReference type="PIRNR" id="PIRNR000732"/>
    </source>
</evidence>
<evidence type="ECO:0000259" key="23">
    <source>
        <dbReference type="Pfam" id="PF02896"/>
    </source>
</evidence>
<evidence type="ECO:0000256" key="10">
    <source>
        <dbReference type="ARBA" id="ARBA00022597"/>
    </source>
</evidence>
<keyword evidence="10 17" id="KW-0762">Sugar transport</keyword>
<keyword evidence="13 17" id="KW-0479">Metal-binding</keyword>
<evidence type="ECO:0000256" key="1">
    <source>
        <dbReference type="ARBA" id="ARBA00000683"/>
    </source>
</evidence>
<evidence type="ECO:0000256" key="3">
    <source>
        <dbReference type="ARBA" id="ARBA00002728"/>
    </source>
</evidence>
<keyword evidence="14 17" id="KW-0418">Kinase</keyword>
<dbReference type="InterPro" id="IPR008279">
    <property type="entry name" value="PEP-util_enz_mobile_dom"/>
</dbReference>
<dbReference type="Pfam" id="PF02896">
    <property type="entry name" value="PEP-utilizers_C"/>
    <property type="match status" value="1"/>
</dbReference>
<evidence type="ECO:0000259" key="24">
    <source>
        <dbReference type="Pfam" id="PF05524"/>
    </source>
</evidence>
<evidence type="ECO:0000313" key="26">
    <source>
        <dbReference type="Proteomes" id="UP000824150"/>
    </source>
</evidence>
<dbReference type="SUPFAM" id="SSF51621">
    <property type="entry name" value="Phosphoenolpyruvate/pyruvate domain"/>
    <property type="match status" value="1"/>
</dbReference>
<evidence type="ECO:0000256" key="14">
    <source>
        <dbReference type="ARBA" id="ARBA00022777"/>
    </source>
</evidence>